<dbReference type="EMBL" id="SNYH01000006">
    <property type="protein sequence ID" value="TDQ22745.1"/>
    <property type="molecule type" value="Genomic_DNA"/>
</dbReference>
<gene>
    <name evidence="1" type="ORF">DFQ07_2763</name>
</gene>
<keyword evidence="2" id="KW-1185">Reference proteome</keyword>
<comment type="caution">
    <text evidence="1">The sequence shown here is derived from an EMBL/GenBank/DDBJ whole genome shotgun (WGS) entry which is preliminary data.</text>
</comment>
<dbReference type="Proteomes" id="UP000295390">
    <property type="component" value="Unassembled WGS sequence"/>
</dbReference>
<evidence type="ECO:0000313" key="1">
    <source>
        <dbReference type="EMBL" id="TDQ22745.1"/>
    </source>
</evidence>
<protein>
    <recommendedName>
        <fullName evidence="3">Late embryogenesis abundant protein</fullName>
    </recommendedName>
</protein>
<name>A0A4V3D2S6_9FLAO</name>
<evidence type="ECO:0008006" key="3">
    <source>
        <dbReference type="Google" id="ProtNLM"/>
    </source>
</evidence>
<organism evidence="1 2">
    <name type="scientific">Tenacibaculum caenipelagi</name>
    <dbReference type="NCBI Taxonomy" id="1325435"/>
    <lineage>
        <taxon>Bacteria</taxon>
        <taxon>Pseudomonadati</taxon>
        <taxon>Bacteroidota</taxon>
        <taxon>Flavobacteriia</taxon>
        <taxon>Flavobacteriales</taxon>
        <taxon>Flavobacteriaceae</taxon>
        <taxon>Tenacibaculum</taxon>
    </lineage>
</organism>
<reference evidence="1 2" key="1">
    <citation type="submission" date="2019-03" db="EMBL/GenBank/DDBJ databases">
        <title>Genomic Encyclopedia of Type Strains, Phase III (KMG-III): the genomes of soil and plant-associated and newly described type strains.</title>
        <authorList>
            <person name="Whitman W."/>
        </authorList>
    </citation>
    <scope>NUCLEOTIDE SEQUENCE [LARGE SCALE GENOMIC DNA]</scope>
    <source>
        <strain evidence="1 2">CECT 8283</strain>
    </source>
</reference>
<dbReference type="AlphaFoldDB" id="A0A4V3D2S6"/>
<accession>A0A4V3D2S6</accession>
<sequence length="159" mass="17523">MRKIVLMGALATASGFGAYLIMKKKKIDRVLDKLTFSVKDVKNFKISSGNLKADLYLRAQNPTNESLDVSTGFLTVDTLRVYEKGTSKTLAVSDLQINQIELPAGGFYDFPALSVKIPLLTGAIIALSQLTNNKSKFIDRLTIELDVKAMNYTKTITIN</sequence>
<proteinExistence type="predicted"/>
<dbReference type="RefSeq" id="WP_133537709.1">
    <property type="nucleotide sequence ID" value="NZ_SNYH01000006.1"/>
</dbReference>
<dbReference type="OrthoDB" id="1189806at2"/>
<evidence type="ECO:0000313" key="2">
    <source>
        <dbReference type="Proteomes" id="UP000295390"/>
    </source>
</evidence>